<evidence type="ECO:0000259" key="1">
    <source>
        <dbReference type="Pfam" id="PF07435"/>
    </source>
</evidence>
<dbReference type="CDD" id="cd15787">
    <property type="entry name" value="YycH_N"/>
    <property type="match status" value="1"/>
</dbReference>
<evidence type="ECO:0000313" key="2">
    <source>
        <dbReference type="EMBL" id="SLM86125.1"/>
    </source>
</evidence>
<accession>A0A1X6WPA4</accession>
<name>A0A1X6WPA4_9ENTE</name>
<sequence>MGIMNQLIDRVIKTSLIMMILLSLFLSWKIWTKPANRSVSEKENNSELVQMKKMSEVYVPTKLFYHKSKNEFLTSSKENTLLDIHNKLIKFEMKNSKIVDEKSIKDRLFSENTFNLLYPNELPLSVYKDIYRLELEVPKDFEDFRFNRLIYSFEKEEIYFVNSKLTTGIKFSTKGDSNSIKELVKNEKKNNYSPVKLSEENIAGIYYLTDDVKLKTFSYMVATQSFTTFSKAFFEQSNDLYSNDTENVNLSNGEGESLTIQSETGEVNYVGKLNSTSAGTNKLYQDTFQYVENLGNALGTLRYFDDKEGNITYRNYVDGFPVFGNDIKGRLEIMVQNRRVLVRTNQEAIQIPIPSDETVTLLSTDKMLNNLVENGVDISLIEDAQIGYEWQTNQETKQAVDLVPTWYVKYKNIWYSDDKLIKDIEKGGAD</sequence>
<feature type="domain" description="Regulatory protein YycH" evidence="1">
    <location>
        <begin position="16"/>
        <end position="416"/>
    </location>
</feature>
<protein>
    <submittedName>
        <fullName evidence="2">YycH protein</fullName>
    </submittedName>
</protein>
<dbReference type="InterPro" id="IPR009996">
    <property type="entry name" value="YycH"/>
</dbReference>
<proteinExistence type="predicted"/>
<reference evidence="3" key="1">
    <citation type="submission" date="2017-02" db="EMBL/GenBank/DDBJ databases">
        <authorList>
            <person name="Dridi B."/>
        </authorList>
    </citation>
    <scope>NUCLEOTIDE SEQUENCE [LARGE SCALE GENOMIC DNA]</scope>
    <source>
        <strain evidence="3">bH819</strain>
    </source>
</reference>
<dbReference type="Proteomes" id="UP000195918">
    <property type="component" value="Unassembled WGS sequence"/>
</dbReference>
<evidence type="ECO:0000313" key="3">
    <source>
        <dbReference type="Proteomes" id="UP000195918"/>
    </source>
</evidence>
<dbReference type="EMBL" id="FWFD01000013">
    <property type="protein sequence ID" value="SLM86125.1"/>
    <property type="molecule type" value="Genomic_DNA"/>
</dbReference>
<keyword evidence="3" id="KW-1185">Reference proteome</keyword>
<organism evidence="2 3">
    <name type="scientific">Vagococcus fluvialis bH819</name>
    <dbReference type="NCBI Taxonomy" id="1255619"/>
    <lineage>
        <taxon>Bacteria</taxon>
        <taxon>Bacillati</taxon>
        <taxon>Bacillota</taxon>
        <taxon>Bacilli</taxon>
        <taxon>Lactobacillales</taxon>
        <taxon>Enterococcaceae</taxon>
        <taxon>Vagococcus</taxon>
    </lineage>
</organism>
<gene>
    <name evidence="2" type="ORF">FM121_08555</name>
</gene>
<dbReference type="Gene3D" id="3.10.450.310">
    <property type="match status" value="1"/>
</dbReference>
<dbReference type="AlphaFoldDB" id="A0A1X6WPA4"/>
<dbReference type="Pfam" id="PF07435">
    <property type="entry name" value="YycH"/>
    <property type="match status" value="1"/>
</dbReference>